<evidence type="ECO:0000313" key="4">
    <source>
        <dbReference type="Proteomes" id="UP001220324"/>
    </source>
</evidence>
<dbReference type="AlphaFoldDB" id="A0AAD6CNR0"/>
<proteinExistence type="predicted"/>
<evidence type="ECO:0000256" key="1">
    <source>
        <dbReference type="SAM" id="MobiDB-lite"/>
    </source>
</evidence>
<gene>
    <name evidence="3" type="ORF">N7494_012174</name>
</gene>
<sequence length="411" mass="45400">MKFALTKDARIIHMVARLHQVHSKPGPMHPPMAVLYKHLKDITWNTHGVLCKNHQYLTFLILSVLLLDLARFILKKLTFILDLLSITSFAVAEAYMDEQGYHTLLPPLSIPNLLNPFLDDHRSSPSPPISTTESPQTERVSPQTERGRTNSNETTPSKISEKSTKAPGVAIQKPRGPRQKKAPKERKAGPTPERQHHDRLPLCLKNNQRQDVFVDFTDVAAHTAKCDTCNNRNRDGMSRCTSCGWQCCRQCLGERGGNRSHQSFTSTHVPADERRSSPSLPDIPMPAPRHAISGSGPMSPLPTPAPAPARGESEAENFAAERAAANTLVDISFDGAPRRDGDAHLDQERTGPDSVDAAAESGIGGAGHVMTHQRSSGLRRDWMSDSQMAGEEFENPRRNPSRRARPIDLAE</sequence>
<feature type="transmembrane region" description="Helical" evidence="2">
    <location>
        <begin position="56"/>
        <end position="74"/>
    </location>
</feature>
<name>A0AAD6CNR0_9EURO</name>
<comment type="caution">
    <text evidence="3">The sequence shown here is derived from an EMBL/GenBank/DDBJ whole genome shotgun (WGS) entry which is preliminary data.</text>
</comment>
<feature type="compositionally biased region" description="Basic and acidic residues" evidence="1">
    <location>
        <begin position="336"/>
        <end position="351"/>
    </location>
</feature>
<feature type="region of interest" description="Disordered" evidence="1">
    <location>
        <begin position="257"/>
        <end position="316"/>
    </location>
</feature>
<feature type="compositionally biased region" description="Polar residues" evidence="1">
    <location>
        <begin position="138"/>
        <end position="158"/>
    </location>
</feature>
<evidence type="ECO:0000313" key="3">
    <source>
        <dbReference type="EMBL" id="KAJ5525524.1"/>
    </source>
</evidence>
<protein>
    <submittedName>
        <fullName evidence="3">Uncharacterized protein</fullName>
    </submittedName>
</protein>
<feature type="region of interest" description="Disordered" evidence="1">
    <location>
        <begin position="116"/>
        <end position="201"/>
    </location>
</feature>
<feature type="compositionally biased region" description="Basic residues" evidence="1">
    <location>
        <begin position="175"/>
        <end position="184"/>
    </location>
</feature>
<feature type="region of interest" description="Disordered" evidence="1">
    <location>
        <begin position="331"/>
        <end position="411"/>
    </location>
</feature>
<keyword evidence="4" id="KW-1185">Reference proteome</keyword>
<dbReference type="EMBL" id="JAQIZZ010000008">
    <property type="protein sequence ID" value="KAJ5525524.1"/>
    <property type="molecule type" value="Genomic_DNA"/>
</dbReference>
<keyword evidence="2" id="KW-1133">Transmembrane helix</keyword>
<feature type="compositionally biased region" description="Basic and acidic residues" evidence="1">
    <location>
        <begin position="185"/>
        <end position="200"/>
    </location>
</feature>
<dbReference type="Proteomes" id="UP001220324">
    <property type="component" value="Unassembled WGS sequence"/>
</dbReference>
<evidence type="ECO:0000256" key="2">
    <source>
        <dbReference type="SAM" id="Phobius"/>
    </source>
</evidence>
<accession>A0AAD6CNR0</accession>
<organism evidence="3 4">
    <name type="scientific">Penicillium frequentans</name>
    <dbReference type="NCBI Taxonomy" id="3151616"/>
    <lineage>
        <taxon>Eukaryota</taxon>
        <taxon>Fungi</taxon>
        <taxon>Dikarya</taxon>
        <taxon>Ascomycota</taxon>
        <taxon>Pezizomycotina</taxon>
        <taxon>Eurotiomycetes</taxon>
        <taxon>Eurotiomycetidae</taxon>
        <taxon>Eurotiales</taxon>
        <taxon>Aspergillaceae</taxon>
        <taxon>Penicillium</taxon>
    </lineage>
</organism>
<keyword evidence="2" id="KW-0472">Membrane</keyword>
<keyword evidence="2" id="KW-0812">Transmembrane</keyword>
<feature type="compositionally biased region" description="Polar residues" evidence="1">
    <location>
        <begin position="259"/>
        <end position="268"/>
    </location>
</feature>
<reference evidence="3 4" key="1">
    <citation type="journal article" date="2023" name="IMA Fungus">
        <title>Comparative genomic study of the Penicillium genus elucidates a diverse pangenome and 15 lateral gene transfer events.</title>
        <authorList>
            <person name="Petersen C."/>
            <person name="Sorensen T."/>
            <person name="Nielsen M.R."/>
            <person name="Sondergaard T.E."/>
            <person name="Sorensen J.L."/>
            <person name="Fitzpatrick D.A."/>
            <person name="Frisvad J.C."/>
            <person name="Nielsen K.L."/>
        </authorList>
    </citation>
    <scope>NUCLEOTIDE SEQUENCE [LARGE SCALE GENOMIC DNA]</scope>
    <source>
        <strain evidence="3 4">IBT 35679</strain>
    </source>
</reference>